<organism evidence="3 4">
    <name type="scientific">Lactarius akahatsu</name>
    <dbReference type="NCBI Taxonomy" id="416441"/>
    <lineage>
        <taxon>Eukaryota</taxon>
        <taxon>Fungi</taxon>
        <taxon>Dikarya</taxon>
        <taxon>Basidiomycota</taxon>
        <taxon>Agaricomycotina</taxon>
        <taxon>Agaricomycetes</taxon>
        <taxon>Russulales</taxon>
        <taxon>Russulaceae</taxon>
        <taxon>Lactarius</taxon>
    </lineage>
</organism>
<reference evidence="3" key="1">
    <citation type="submission" date="2022-01" db="EMBL/GenBank/DDBJ databases">
        <title>Comparative genomics reveals a dynamic genome evolution in the ectomycorrhizal milk-cap (Lactarius) mushrooms.</title>
        <authorList>
            <consortium name="DOE Joint Genome Institute"/>
            <person name="Lebreton A."/>
            <person name="Tang N."/>
            <person name="Kuo A."/>
            <person name="LaButti K."/>
            <person name="Drula E."/>
            <person name="Barry K."/>
            <person name="Clum A."/>
            <person name="Lipzen A."/>
            <person name="Mousain D."/>
            <person name="Ng V."/>
            <person name="Wang R."/>
            <person name="Wang X."/>
            <person name="Dai Y."/>
            <person name="Henrissat B."/>
            <person name="Grigoriev I.V."/>
            <person name="Guerin-Laguette A."/>
            <person name="Yu F."/>
            <person name="Martin F.M."/>
        </authorList>
    </citation>
    <scope>NUCLEOTIDE SEQUENCE</scope>
    <source>
        <strain evidence="3">QP</strain>
    </source>
</reference>
<keyword evidence="1" id="KW-1133">Transmembrane helix</keyword>
<dbReference type="Proteomes" id="UP001201163">
    <property type="component" value="Unassembled WGS sequence"/>
</dbReference>
<dbReference type="InterPro" id="IPR045338">
    <property type="entry name" value="DUF6535"/>
</dbReference>
<feature type="non-terminal residue" evidence="3">
    <location>
        <position position="202"/>
    </location>
</feature>
<evidence type="ECO:0000256" key="1">
    <source>
        <dbReference type="SAM" id="Phobius"/>
    </source>
</evidence>
<dbReference type="EMBL" id="JAKELL010000125">
    <property type="protein sequence ID" value="KAH8981003.1"/>
    <property type="molecule type" value="Genomic_DNA"/>
</dbReference>
<feature type="transmembrane region" description="Helical" evidence="1">
    <location>
        <begin position="167"/>
        <end position="193"/>
    </location>
</feature>
<dbReference type="AlphaFoldDB" id="A0AAD4L5F0"/>
<accession>A0AAD4L5F0</accession>
<feature type="transmembrane region" description="Helical" evidence="1">
    <location>
        <begin position="12"/>
        <end position="33"/>
    </location>
</feature>
<sequence>DHDKQMVERWKGEADSALIFAGLFSAVIMVSFVESYKWLLSPDSADQTVELLTQISGQLPNHTNASVKSGPSVGPTAAVMVNLAWFSSMALCFSCSVGATLIQQWARRYLVLMQGPERVYLRPFMLNGVRKFQVERTIQLMGISLHSSILFYAVGVLKFILDINTMLGFTALGICLMLGLMYLIATFLPLFFFDCPYSTPWS</sequence>
<feature type="transmembrane region" description="Helical" evidence="1">
    <location>
        <begin position="140"/>
        <end position="161"/>
    </location>
</feature>
<evidence type="ECO:0000313" key="3">
    <source>
        <dbReference type="EMBL" id="KAH8981003.1"/>
    </source>
</evidence>
<evidence type="ECO:0000259" key="2">
    <source>
        <dbReference type="Pfam" id="PF20153"/>
    </source>
</evidence>
<dbReference type="Pfam" id="PF20153">
    <property type="entry name" value="DUF6535"/>
    <property type="match status" value="1"/>
</dbReference>
<proteinExistence type="predicted"/>
<keyword evidence="4" id="KW-1185">Reference proteome</keyword>
<comment type="caution">
    <text evidence="3">The sequence shown here is derived from an EMBL/GenBank/DDBJ whole genome shotgun (WGS) entry which is preliminary data.</text>
</comment>
<gene>
    <name evidence="3" type="ORF">EDB92DRAFT_1783214</name>
</gene>
<feature type="domain" description="DUF6535" evidence="2">
    <location>
        <begin position="2"/>
        <end position="160"/>
    </location>
</feature>
<name>A0AAD4L5F0_9AGAM</name>
<keyword evidence="1" id="KW-0472">Membrane</keyword>
<feature type="non-terminal residue" evidence="3">
    <location>
        <position position="1"/>
    </location>
</feature>
<feature type="transmembrane region" description="Helical" evidence="1">
    <location>
        <begin position="83"/>
        <end position="102"/>
    </location>
</feature>
<protein>
    <recommendedName>
        <fullName evidence="2">DUF6535 domain-containing protein</fullName>
    </recommendedName>
</protein>
<evidence type="ECO:0000313" key="4">
    <source>
        <dbReference type="Proteomes" id="UP001201163"/>
    </source>
</evidence>
<keyword evidence="1" id="KW-0812">Transmembrane</keyword>